<dbReference type="Pfam" id="PF14165">
    <property type="entry name" value="YtzH"/>
    <property type="match status" value="1"/>
</dbReference>
<comment type="caution">
    <text evidence="1">The sequence shown here is derived from an EMBL/GenBank/DDBJ whole genome shotgun (WGS) entry which is preliminary data.</text>
</comment>
<dbReference type="AlphaFoldDB" id="A0A0J5S8U3"/>
<sequence length="92" mass="10403">MPLNAQNQMQLLSDILSNHQTDCCGSVSECEQLERLVKSLMVNADIHENVKPVLEEIYRYSQSGISSSDLANHITTNKDNLSQWVSDMNQYS</sequence>
<evidence type="ECO:0000313" key="1">
    <source>
        <dbReference type="EMBL" id="KZE51909.1"/>
    </source>
</evidence>
<dbReference type="OrthoDB" id="2968867at2"/>
<proteinExistence type="predicted"/>
<dbReference type="PATRIC" id="fig|189381.10.peg.570"/>
<reference evidence="2" key="1">
    <citation type="submission" date="2016-01" db="EMBL/GenBank/DDBJ databases">
        <title>Whole genome sequencing of Bhargavaea cecembensis T14.</title>
        <authorList>
            <person name="Hong K.W."/>
        </authorList>
    </citation>
    <scope>NUCLEOTIDE SEQUENCE [LARGE SCALE GENOMIC DNA]</scope>
    <source>
        <strain evidence="2">M19</strain>
    </source>
</reference>
<evidence type="ECO:0000313" key="2">
    <source>
        <dbReference type="Proteomes" id="UP000076510"/>
    </source>
</evidence>
<dbReference type="Proteomes" id="UP000076510">
    <property type="component" value="Unassembled WGS sequence"/>
</dbReference>
<gene>
    <name evidence="1" type="ORF">AV649_13525</name>
</gene>
<dbReference type="EMBL" id="LQQY01000006">
    <property type="protein sequence ID" value="KZE51909.1"/>
    <property type="molecule type" value="Genomic_DNA"/>
</dbReference>
<organism evidence="1 2">
    <name type="scientific">Rossellomorea marisflavi</name>
    <dbReference type="NCBI Taxonomy" id="189381"/>
    <lineage>
        <taxon>Bacteria</taxon>
        <taxon>Bacillati</taxon>
        <taxon>Bacillota</taxon>
        <taxon>Bacilli</taxon>
        <taxon>Bacillales</taxon>
        <taxon>Bacillaceae</taxon>
        <taxon>Rossellomorea</taxon>
    </lineage>
</organism>
<dbReference type="InterPro" id="IPR025547">
    <property type="entry name" value="YtzH"/>
</dbReference>
<dbReference type="RefSeq" id="WP_048007475.1">
    <property type="nucleotide sequence ID" value="NZ_CAXQIX010000077.1"/>
</dbReference>
<name>A0A0J5S8U3_9BACI</name>
<protein>
    <submittedName>
        <fullName evidence="1">Uncharacterized protein</fullName>
    </submittedName>
</protein>
<accession>A0A0J5S8U3</accession>